<dbReference type="OMA" id="FHINGHA"/>
<dbReference type="InterPro" id="IPR021109">
    <property type="entry name" value="Peptidase_aspartic_dom_sf"/>
</dbReference>
<evidence type="ECO:0000259" key="8">
    <source>
        <dbReference type="PROSITE" id="PS51767"/>
    </source>
</evidence>
<feature type="chain" id="PRO_5024431014" evidence="7">
    <location>
        <begin position="24"/>
        <end position="467"/>
    </location>
</feature>
<dbReference type="RefSeq" id="XP_007770781.1">
    <property type="nucleotide sequence ID" value="XM_007772591.1"/>
</dbReference>
<evidence type="ECO:0000256" key="3">
    <source>
        <dbReference type="ARBA" id="ARBA00022750"/>
    </source>
</evidence>
<dbReference type="PANTHER" id="PTHR47966">
    <property type="entry name" value="BETA-SITE APP-CLEAVING ENZYME, ISOFORM A-RELATED"/>
    <property type="match status" value="1"/>
</dbReference>
<dbReference type="CDD" id="cd05471">
    <property type="entry name" value="pepsin_like"/>
    <property type="match status" value="1"/>
</dbReference>
<proteinExistence type="inferred from homology"/>
<keyword evidence="4 6" id="KW-0378">Hydrolase</keyword>
<dbReference type="InterPro" id="IPR033121">
    <property type="entry name" value="PEPTIDASE_A1"/>
</dbReference>
<feature type="active site" evidence="5">
    <location>
        <position position="296"/>
    </location>
</feature>
<dbReference type="InterPro" id="IPR001969">
    <property type="entry name" value="Aspartic_peptidase_AS"/>
</dbReference>
<dbReference type="PANTHER" id="PTHR47966:SF6">
    <property type="entry name" value="PEPTIDASE A1 DOMAIN-CONTAINING PROTEIN"/>
    <property type="match status" value="1"/>
</dbReference>
<reference evidence="10" key="1">
    <citation type="journal article" date="2012" name="Science">
        <title>The Paleozoic origin of enzymatic lignin decomposition reconstructed from 31 fungal genomes.</title>
        <authorList>
            <person name="Floudas D."/>
            <person name="Binder M."/>
            <person name="Riley R."/>
            <person name="Barry K."/>
            <person name="Blanchette R.A."/>
            <person name="Henrissat B."/>
            <person name="Martinez A.T."/>
            <person name="Otillar R."/>
            <person name="Spatafora J.W."/>
            <person name="Yadav J.S."/>
            <person name="Aerts A."/>
            <person name="Benoit I."/>
            <person name="Boyd A."/>
            <person name="Carlson A."/>
            <person name="Copeland A."/>
            <person name="Coutinho P.M."/>
            <person name="de Vries R.P."/>
            <person name="Ferreira P."/>
            <person name="Findley K."/>
            <person name="Foster B."/>
            <person name="Gaskell J."/>
            <person name="Glotzer D."/>
            <person name="Gorecki P."/>
            <person name="Heitman J."/>
            <person name="Hesse C."/>
            <person name="Hori C."/>
            <person name="Igarashi K."/>
            <person name="Jurgens J.A."/>
            <person name="Kallen N."/>
            <person name="Kersten P."/>
            <person name="Kohler A."/>
            <person name="Kuees U."/>
            <person name="Kumar T.K.A."/>
            <person name="Kuo A."/>
            <person name="LaButti K."/>
            <person name="Larrondo L.F."/>
            <person name="Lindquist E."/>
            <person name="Ling A."/>
            <person name="Lombard V."/>
            <person name="Lucas S."/>
            <person name="Lundell T."/>
            <person name="Martin R."/>
            <person name="McLaughlin D.J."/>
            <person name="Morgenstern I."/>
            <person name="Morin E."/>
            <person name="Murat C."/>
            <person name="Nagy L.G."/>
            <person name="Nolan M."/>
            <person name="Ohm R.A."/>
            <person name="Patyshakuliyeva A."/>
            <person name="Rokas A."/>
            <person name="Ruiz-Duenas F.J."/>
            <person name="Sabat G."/>
            <person name="Salamov A."/>
            <person name="Samejima M."/>
            <person name="Schmutz J."/>
            <person name="Slot J.C."/>
            <person name="St John F."/>
            <person name="Stenlid J."/>
            <person name="Sun H."/>
            <person name="Sun S."/>
            <person name="Syed K."/>
            <person name="Tsang A."/>
            <person name="Wiebenga A."/>
            <person name="Young D."/>
            <person name="Pisabarro A."/>
            <person name="Eastwood D.C."/>
            <person name="Martin F."/>
            <person name="Cullen D."/>
            <person name="Grigoriev I.V."/>
            <person name="Hibbett D.S."/>
        </authorList>
    </citation>
    <scope>NUCLEOTIDE SEQUENCE [LARGE SCALE GENOMIC DNA]</scope>
    <source>
        <strain evidence="10">RWD-64-598 SS2</strain>
    </source>
</reference>
<dbReference type="AlphaFoldDB" id="A0A5M3MJD7"/>
<evidence type="ECO:0000256" key="5">
    <source>
        <dbReference type="PIRSR" id="PIRSR601461-1"/>
    </source>
</evidence>
<evidence type="ECO:0000256" key="1">
    <source>
        <dbReference type="ARBA" id="ARBA00007447"/>
    </source>
</evidence>
<dbReference type="PRINTS" id="PR00792">
    <property type="entry name" value="PEPSIN"/>
</dbReference>
<dbReference type="GO" id="GO:0006508">
    <property type="term" value="P:proteolysis"/>
    <property type="evidence" value="ECO:0007669"/>
    <property type="project" value="UniProtKB-KW"/>
</dbReference>
<feature type="active site" evidence="5">
    <location>
        <position position="104"/>
    </location>
</feature>
<accession>A0A5M3MJD7</accession>
<organism evidence="9 10">
    <name type="scientific">Coniophora puteana (strain RWD-64-598)</name>
    <name type="common">Brown rot fungus</name>
    <dbReference type="NCBI Taxonomy" id="741705"/>
    <lineage>
        <taxon>Eukaryota</taxon>
        <taxon>Fungi</taxon>
        <taxon>Dikarya</taxon>
        <taxon>Basidiomycota</taxon>
        <taxon>Agaricomycotina</taxon>
        <taxon>Agaricomycetes</taxon>
        <taxon>Agaricomycetidae</taxon>
        <taxon>Boletales</taxon>
        <taxon>Coniophorineae</taxon>
        <taxon>Coniophoraceae</taxon>
        <taxon>Coniophora</taxon>
    </lineage>
</organism>
<evidence type="ECO:0000256" key="2">
    <source>
        <dbReference type="ARBA" id="ARBA00022670"/>
    </source>
</evidence>
<keyword evidence="3 6" id="KW-0064">Aspartyl protease</keyword>
<dbReference type="GO" id="GO:0004190">
    <property type="term" value="F:aspartic-type endopeptidase activity"/>
    <property type="evidence" value="ECO:0007669"/>
    <property type="project" value="UniProtKB-KW"/>
</dbReference>
<dbReference type="GeneID" id="19210587"/>
<evidence type="ECO:0000313" key="10">
    <source>
        <dbReference type="Proteomes" id="UP000053558"/>
    </source>
</evidence>
<protein>
    <submittedName>
        <fullName evidence="9">Acid protease</fullName>
    </submittedName>
</protein>
<dbReference type="FunFam" id="2.40.70.10:FF:000115">
    <property type="entry name" value="Lysosomal aspartic protease"/>
    <property type="match status" value="1"/>
</dbReference>
<name>A0A5M3MJD7_CONPW</name>
<evidence type="ECO:0000313" key="9">
    <source>
        <dbReference type="EMBL" id="EIW79050.1"/>
    </source>
</evidence>
<dbReference type="Proteomes" id="UP000053558">
    <property type="component" value="Unassembled WGS sequence"/>
</dbReference>
<evidence type="ECO:0000256" key="6">
    <source>
        <dbReference type="RuleBase" id="RU000454"/>
    </source>
</evidence>
<keyword evidence="10" id="KW-1185">Reference proteome</keyword>
<dbReference type="Pfam" id="PF00026">
    <property type="entry name" value="Asp"/>
    <property type="match status" value="1"/>
</dbReference>
<dbReference type="OrthoDB" id="771136at2759"/>
<dbReference type="KEGG" id="cput:CONPUDRAFT_83398"/>
<keyword evidence="7" id="KW-0732">Signal</keyword>
<dbReference type="PROSITE" id="PS51767">
    <property type="entry name" value="PEPTIDASE_A1"/>
    <property type="match status" value="1"/>
</dbReference>
<gene>
    <name evidence="9" type="ORF">CONPUDRAFT_83398</name>
</gene>
<evidence type="ECO:0000256" key="4">
    <source>
        <dbReference type="ARBA" id="ARBA00022801"/>
    </source>
</evidence>
<feature type="signal peptide" evidence="7">
    <location>
        <begin position="1"/>
        <end position="23"/>
    </location>
</feature>
<dbReference type="InterPro" id="IPR001461">
    <property type="entry name" value="Aspartic_peptidase_A1"/>
</dbReference>
<keyword evidence="2 6" id="KW-0645">Protease</keyword>
<dbReference type="InterPro" id="IPR034164">
    <property type="entry name" value="Pepsin-like_dom"/>
</dbReference>
<dbReference type="Gene3D" id="2.40.70.10">
    <property type="entry name" value="Acid Proteases"/>
    <property type="match status" value="2"/>
</dbReference>
<dbReference type="EMBL" id="JH711581">
    <property type="protein sequence ID" value="EIW79050.1"/>
    <property type="molecule type" value="Genomic_DNA"/>
</dbReference>
<comment type="similarity">
    <text evidence="1 6">Belongs to the peptidase A1 family.</text>
</comment>
<sequence>MITSLPIPFSLLVLLSCCLSTLSAPSPSSPGPIHIPVVRKTPQEHTGEWAQREREALIVKYGGQPLSKRASEGYNLITNQQADSSYFGSLAIGTPPVSFDVILDTGSADLWVADTSCTACGHVAVLDSSSSSTFKNLSEPFQITYGSGQAAGTLGQDVVQMAGFSVSNQVFAAVTQVTQGLLNSPVSGLLGLAWESIASSQHMPLWQTLASSGAWQENVMSFQLTRYINATNQQELEPGGTFTMGGTNSSLYTGDIDYQNVPTTPTYWLQNIGSLSVNGNQVTIPTGGTNAYAAIDTGTTLVGGPSSAIANIFAQIPNSAPGTGSWQGYYTYPCSTAVTVSISFGGPSWAVSPADFQLQQISSSQCVGAFFNLDVGGSAPAWIIGDTFLKNVYTVFRYNPASVGFAQLSSTAVAMNGAGGAAPSPTIGQVSSTVTATSNGALAKFGGVPAKGLIGAGLAALAGAMVL</sequence>
<dbReference type="PROSITE" id="PS00141">
    <property type="entry name" value="ASP_PROTEASE"/>
    <property type="match status" value="1"/>
</dbReference>
<evidence type="ECO:0000256" key="7">
    <source>
        <dbReference type="SAM" id="SignalP"/>
    </source>
</evidence>
<dbReference type="SUPFAM" id="SSF50630">
    <property type="entry name" value="Acid proteases"/>
    <property type="match status" value="1"/>
</dbReference>
<comment type="caution">
    <text evidence="9">The sequence shown here is derived from an EMBL/GenBank/DDBJ whole genome shotgun (WGS) entry which is preliminary data.</text>
</comment>
<feature type="domain" description="Peptidase A1" evidence="8">
    <location>
        <begin position="86"/>
        <end position="406"/>
    </location>
</feature>